<dbReference type="Gene3D" id="1.25.40.10">
    <property type="entry name" value="Tetratricopeptide repeat domain"/>
    <property type="match status" value="1"/>
</dbReference>
<dbReference type="Gene3D" id="1.10.10.60">
    <property type="entry name" value="Homeodomain-like"/>
    <property type="match status" value="2"/>
</dbReference>
<gene>
    <name evidence="5" type="ORF">RT717_04110</name>
</gene>
<keyword evidence="2" id="KW-0238">DNA-binding</keyword>
<keyword evidence="6" id="KW-1185">Reference proteome</keyword>
<dbReference type="SMART" id="SM00342">
    <property type="entry name" value="HTH_ARAC"/>
    <property type="match status" value="1"/>
</dbReference>
<dbReference type="PANTHER" id="PTHR43280:SF29">
    <property type="entry name" value="ARAC-FAMILY TRANSCRIPTIONAL REGULATOR"/>
    <property type="match status" value="1"/>
</dbReference>
<evidence type="ECO:0000313" key="6">
    <source>
        <dbReference type="Proteomes" id="UP001302349"/>
    </source>
</evidence>
<dbReference type="SMART" id="SM00028">
    <property type="entry name" value="TPR"/>
    <property type="match status" value="4"/>
</dbReference>
<sequence>MPFVNMSADGENEYFCDGITEEIINALARVTELKVTSRTSSFYFKHHKASIREIGEKLNVSAILEGSVRVGGNMLRITAQLIEVATDSHFWSQTWDRKLENIFEIQDEVSLHIADKLREQFGHMEIGDHLAKSPTQNLNAYELLLKGKFLFNRWNPEDVNKAISLFEQAIEQDPDLLDAHMGLSDAYGFLATAGFAPREASWKKAFEHMKVVEQINPNHAPLNYQLANHAFFTEADYNKAFKYTLKSIESRPTYPEGQQFMAFLYLLKNDTTKANEHLQYVRSVDPLNHETLFYQAYYFYRTEDFEKAAAICQQLLKTNPKNLPAYIVHCYCLFHLGRMDQVIEETANMPDEIMIPDERAGINALAYLMKGDSKNAEPYVNQVMVRSNENDSFQADAYAFWIYARQSKADEAFAIVEKLFTHQSSILLLNYYDPLAKNLREDERFRRYADRIYPDLTHKEPTPKTNTSQLDEATAAAYEEKLMAFVNDELPYLNPSLSLRSLAEQIEMHPNQLSWLLNEKICKNFNEFINDYRIGHFKKLVVDPANSHISLVGLAFESGFNSKTVFNTYFKKAEGMTPSAFLKHHS</sequence>
<dbReference type="PROSITE" id="PS01124">
    <property type="entry name" value="HTH_ARAC_FAMILY_2"/>
    <property type="match status" value="1"/>
</dbReference>
<dbReference type="EMBL" id="CP136051">
    <property type="protein sequence ID" value="WOK07809.1"/>
    <property type="molecule type" value="Genomic_DNA"/>
</dbReference>
<evidence type="ECO:0000259" key="4">
    <source>
        <dbReference type="PROSITE" id="PS01124"/>
    </source>
</evidence>
<dbReference type="RefSeq" id="WP_317490461.1">
    <property type="nucleotide sequence ID" value="NZ_CP136051.1"/>
</dbReference>
<evidence type="ECO:0000256" key="3">
    <source>
        <dbReference type="ARBA" id="ARBA00023163"/>
    </source>
</evidence>
<dbReference type="PANTHER" id="PTHR43280">
    <property type="entry name" value="ARAC-FAMILY TRANSCRIPTIONAL REGULATOR"/>
    <property type="match status" value="1"/>
</dbReference>
<dbReference type="InterPro" id="IPR019734">
    <property type="entry name" value="TPR_rpt"/>
</dbReference>
<proteinExistence type="predicted"/>
<keyword evidence="1" id="KW-0805">Transcription regulation</keyword>
<keyword evidence="3" id="KW-0804">Transcription</keyword>
<evidence type="ECO:0000313" key="5">
    <source>
        <dbReference type="EMBL" id="WOK07809.1"/>
    </source>
</evidence>
<dbReference type="InterPro" id="IPR018060">
    <property type="entry name" value="HTH_AraC"/>
</dbReference>
<organism evidence="5 6">
    <name type="scientific">Imperialibacter roseus</name>
    <dbReference type="NCBI Taxonomy" id="1324217"/>
    <lineage>
        <taxon>Bacteria</taxon>
        <taxon>Pseudomonadati</taxon>
        <taxon>Bacteroidota</taxon>
        <taxon>Cytophagia</taxon>
        <taxon>Cytophagales</taxon>
        <taxon>Flammeovirgaceae</taxon>
        <taxon>Imperialibacter</taxon>
    </lineage>
</organism>
<dbReference type="InterPro" id="IPR009057">
    <property type="entry name" value="Homeodomain-like_sf"/>
</dbReference>
<name>A0ABZ0ITS5_9BACT</name>
<accession>A0ABZ0ITS5</accession>
<reference evidence="5 6" key="1">
    <citation type="journal article" date="2023" name="Microbiol. Resour. Announc.">
        <title>Complete Genome Sequence of Imperialibacter roseus strain P4T.</title>
        <authorList>
            <person name="Tizabi D.R."/>
            <person name="Bachvaroff T."/>
            <person name="Hill R.T."/>
        </authorList>
    </citation>
    <scope>NUCLEOTIDE SEQUENCE [LARGE SCALE GENOMIC DNA]</scope>
    <source>
        <strain evidence="5 6">P4T</strain>
    </source>
</reference>
<dbReference type="SUPFAM" id="SSF46689">
    <property type="entry name" value="Homeodomain-like"/>
    <property type="match status" value="1"/>
</dbReference>
<protein>
    <submittedName>
        <fullName evidence="5">Helix-turn-helix domain-containing protein</fullName>
    </submittedName>
</protein>
<dbReference type="InterPro" id="IPR011990">
    <property type="entry name" value="TPR-like_helical_dom_sf"/>
</dbReference>
<evidence type="ECO:0000256" key="2">
    <source>
        <dbReference type="ARBA" id="ARBA00023125"/>
    </source>
</evidence>
<dbReference type="Pfam" id="PF12833">
    <property type="entry name" value="HTH_18"/>
    <property type="match status" value="1"/>
</dbReference>
<dbReference type="SUPFAM" id="SSF81901">
    <property type="entry name" value="HCP-like"/>
    <property type="match status" value="1"/>
</dbReference>
<evidence type="ECO:0000256" key="1">
    <source>
        <dbReference type="ARBA" id="ARBA00023015"/>
    </source>
</evidence>
<feature type="domain" description="HTH araC/xylS-type" evidence="4">
    <location>
        <begin position="480"/>
        <end position="584"/>
    </location>
</feature>
<dbReference type="Proteomes" id="UP001302349">
    <property type="component" value="Chromosome"/>
</dbReference>
<dbReference type="Pfam" id="PF13432">
    <property type="entry name" value="TPR_16"/>
    <property type="match status" value="1"/>
</dbReference>